<organism evidence="5 6">
    <name type="scientific">Azospirillum cavernae</name>
    <dbReference type="NCBI Taxonomy" id="2320860"/>
    <lineage>
        <taxon>Bacteria</taxon>
        <taxon>Pseudomonadati</taxon>
        <taxon>Pseudomonadota</taxon>
        <taxon>Alphaproteobacteria</taxon>
        <taxon>Rhodospirillales</taxon>
        <taxon>Azospirillaceae</taxon>
        <taxon>Azospirillum</taxon>
    </lineage>
</organism>
<evidence type="ECO:0000256" key="2">
    <source>
        <dbReference type="ARBA" id="ARBA00022679"/>
    </source>
</evidence>
<dbReference type="InterPro" id="IPR007657">
    <property type="entry name" value="Glycosyltransferase_61"/>
</dbReference>
<evidence type="ECO:0000256" key="3">
    <source>
        <dbReference type="ARBA" id="ARBA00023180"/>
    </source>
</evidence>
<dbReference type="InterPro" id="IPR049625">
    <property type="entry name" value="Glyco_transf_61_cat"/>
</dbReference>
<dbReference type="Pfam" id="PF04577">
    <property type="entry name" value="Glyco_transf_61"/>
    <property type="match status" value="1"/>
</dbReference>
<dbReference type="GO" id="GO:0016757">
    <property type="term" value="F:glycosyltransferase activity"/>
    <property type="evidence" value="ECO:0007669"/>
    <property type="project" value="UniProtKB-KW"/>
</dbReference>
<keyword evidence="3" id="KW-0325">Glycoprotein</keyword>
<accession>A0A418VKW8</accession>
<feature type="domain" description="Glycosyltransferase 61 catalytic" evidence="4">
    <location>
        <begin position="121"/>
        <end position="296"/>
    </location>
</feature>
<reference evidence="5 6" key="1">
    <citation type="submission" date="2018-09" db="EMBL/GenBank/DDBJ databases">
        <authorList>
            <person name="Zhu H."/>
        </authorList>
    </citation>
    <scope>NUCLEOTIDE SEQUENCE [LARGE SCALE GENOMIC DNA]</scope>
    <source>
        <strain evidence="5 6">K2W22B-5</strain>
    </source>
</reference>
<dbReference type="EMBL" id="QYUL01000006">
    <property type="protein sequence ID" value="RJF76774.1"/>
    <property type="molecule type" value="Genomic_DNA"/>
</dbReference>
<dbReference type="PANTHER" id="PTHR20961">
    <property type="entry name" value="GLYCOSYLTRANSFERASE"/>
    <property type="match status" value="1"/>
</dbReference>
<comment type="caution">
    <text evidence="5">The sequence shown here is derived from an EMBL/GenBank/DDBJ whole genome shotgun (WGS) entry which is preliminary data.</text>
</comment>
<protein>
    <submittedName>
        <fullName evidence="5">Glycosyltransferase family 61 protein</fullName>
    </submittedName>
</protein>
<gene>
    <name evidence="5" type="ORF">D3877_28205</name>
</gene>
<keyword evidence="2 5" id="KW-0808">Transferase</keyword>
<evidence type="ECO:0000313" key="6">
    <source>
        <dbReference type="Proteomes" id="UP000283458"/>
    </source>
</evidence>
<sequence>MMAAPFPLRRKARFTSVFEAGRFLGALHPQGIWVEDAHTLRLFPALFVLNDVLVIPPDWSVLTNDDRLIVDGIAINPYLIRKGRFPAIQPTGGEGCALTLEVGDPIDEPVFFVGGDCMGNYYHWLVDFFPRLVAFLRLRPRLRALGILRIALLRDPPEVVFALLAHLGLREEDVLWIDGNQPRPVRSLALLSNVSQYGYIHPFAVETLRAEFPPPPGAGAAKRALYVSRRDANARRIRNEEELTAALAARGIETVVPGALSFDAQRRLFAEACVIVGPHGAGLTNMLFAPPGARVVELWPDAPPLRHFAFLARALGHRFTALRAAPTGADPSSDHNADFHADPTRVLTALEALENEEGADLFSNT</sequence>
<keyword evidence="1" id="KW-0328">Glycosyltransferase</keyword>
<keyword evidence="6" id="KW-1185">Reference proteome</keyword>
<proteinExistence type="predicted"/>
<dbReference type="Proteomes" id="UP000283458">
    <property type="component" value="Unassembled WGS sequence"/>
</dbReference>
<evidence type="ECO:0000256" key="1">
    <source>
        <dbReference type="ARBA" id="ARBA00022676"/>
    </source>
</evidence>
<evidence type="ECO:0000313" key="5">
    <source>
        <dbReference type="EMBL" id="RJF76774.1"/>
    </source>
</evidence>
<evidence type="ECO:0000259" key="4">
    <source>
        <dbReference type="Pfam" id="PF04577"/>
    </source>
</evidence>
<dbReference type="AlphaFoldDB" id="A0A418VKW8"/>
<name>A0A418VKW8_9PROT</name>